<gene>
    <name evidence="1" type="ORF">EV182_000827</name>
</gene>
<evidence type="ECO:0000313" key="2">
    <source>
        <dbReference type="Proteomes" id="UP001145114"/>
    </source>
</evidence>
<dbReference type="Proteomes" id="UP001145114">
    <property type="component" value="Unassembled WGS sequence"/>
</dbReference>
<accession>A0ACC1HW99</accession>
<protein>
    <submittedName>
        <fullName evidence="1">Uncharacterized protein</fullName>
    </submittedName>
</protein>
<evidence type="ECO:0000313" key="1">
    <source>
        <dbReference type="EMBL" id="KAJ1680028.1"/>
    </source>
</evidence>
<keyword evidence="2" id="KW-1185">Reference proteome</keyword>
<comment type="caution">
    <text evidence="1">The sequence shown here is derived from an EMBL/GenBank/DDBJ whole genome shotgun (WGS) entry which is preliminary data.</text>
</comment>
<organism evidence="1 2">
    <name type="scientific">Spiromyces aspiralis</name>
    <dbReference type="NCBI Taxonomy" id="68401"/>
    <lineage>
        <taxon>Eukaryota</taxon>
        <taxon>Fungi</taxon>
        <taxon>Fungi incertae sedis</taxon>
        <taxon>Zoopagomycota</taxon>
        <taxon>Kickxellomycotina</taxon>
        <taxon>Kickxellomycetes</taxon>
        <taxon>Kickxellales</taxon>
        <taxon>Kickxellaceae</taxon>
        <taxon>Spiromyces</taxon>
    </lineage>
</organism>
<proteinExistence type="predicted"/>
<sequence length="182" mass="20373">MTSKRVCVTFIDWFGLAVINVHTPTPLVQGFFNDLSQNVAQLQQAGWITIVTGNFNLGQLPQDRSKNRTNANITACTDELNGLIYTNSLIDMETCLAPPANNETDCYTFCHGMSEHQYWTSRIDYIMVPSELLGHLNSSYSMIPHNNSDHKSLMVVLVLPSEAPLQTMKHSYQALHNEIGAK</sequence>
<dbReference type="EMBL" id="JAMZIH010000071">
    <property type="protein sequence ID" value="KAJ1680028.1"/>
    <property type="molecule type" value="Genomic_DNA"/>
</dbReference>
<name>A0ACC1HW99_9FUNG</name>
<reference evidence="1" key="1">
    <citation type="submission" date="2022-06" db="EMBL/GenBank/DDBJ databases">
        <title>Phylogenomic reconstructions and comparative analyses of Kickxellomycotina fungi.</title>
        <authorList>
            <person name="Reynolds N.K."/>
            <person name="Stajich J.E."/>
            <person name="Barry K."/>
            <person name="Grigoriev I.V."/>
            <person name="Crous P."/>
            <person name="Smith M.E."/>
        </authorList>
    </citation>
    <scope>NUCLEOTIDE SEQUENCE</scope>
    <source>
        <strain evidence="1">RSA 2271</strain>
    </source>
</reference>